<evidence type="ECO:0000259" key="5">
    <source>
        <dbReference type="PROSITE" id="PS50931"/>
    </source>
</evidence>
<evidence type="ECO:0000256" key="1">
    <source>
        <dbReference type="ARBA" id="ARBA00009437"/>
    </source>
</evidence>
<dbReference type="AlphaFoldDB" id="A0A511Z338"/>
<evidence type="ECO:0000256" key="3">
    <source>
        <dbReference type="ARBA" id="ARBA00023125"/>
    </source>
</evidence>
<dbReference type="Gene3D" id="3.40.190.290">
    <property type="match status" value="1"/>
</dbReference>
<dbReference type="PANTHER" id="PTHR30126">
    <property type="entry name" value="HTH-TYPE TRANSCRIPTIONAL REGULATOR"/>
    <property type="match status" value="1"/>
</dbReference>
<evidence type="ECO:0000256" key="2">
    <source>
        <dbReference type="ARBA" id="ARBA00023015"/>
    </source>
</evidence>
<keyword evidence="3" id="KW-0238">DNA-binding</keyword>
<dbReference type="InterPro" id="IPR000847">
    <property type="entry name" value="LysR_HTH_N"/>
</dbReference>
<dbReference type="PROSITE" id="PS50931">
    <property type="entry name" value="HTH_LYSR"/>
    <property type="match status" value="1"/>
</dbReference>
<dbReference type="GO" id="GO:0003700">
    <property type="term" value="F:DNA-binding transcription factor activity"/>
    <property type="evidence" value="ECO:0007669"/>
    <property type="project" value="InterPro"/>
</dbReference>
<organism evidence="6 7">
    <name type="scientific">Sporosarcina luteola</name>
    <dbReference type="NCBI Taxonomy" id="582850"/>
    <lineage>
        <taxon>Bacteria</taxon>
        <taxon>Bacillati</taxon>
        <taxon>Bacillota</taxon>
        <taxon>Bacilli</taxon>
        <taxon>Bacillales</taxon>
        <taxon>Caryophanaceae</taxon>
        <taxon>Sporosarcina</taxon>
    </lineage>
</organism>
<dbReference type="PANTHER" id="PTHR30126:SF40">
    <property type="entry name" value="HTH-TYPE TRANSCRIPTIONAL REGULATOR GLTR"/>
    <property type="match status" value="1"/>
</dbReference>
<dbReference type="SUPFAM" id="SSF46785">
    <property type="entry name" value="Winged helix' DNA-binding domain"/>
    <property type="match status" value="1"/>
</dbReference>
<dbReference type="GO" id="GO:0000976">
    <property type="term" value="F:transcription cis-regulatory region binding"/>
    <property type="evidence" value="ECO:0007669"/>
    <property type="project" value="TreeGrafter"/>
</dbReference>
<evidence type="ECO:0000313" key="7">
    <source>
        <dbReference type="Proteomes" id="UP000321901"/>
    </source>
</evidence>
<keyword evidence="7" id="KW-1185">Reference proteome</keyword>
<dbReference type="InterPro" id="IPR005119">
    <property type="entry name" value="LysR_subst-bd"/>
</dbReference>
<dbReference type="EMBL" id="BJYL01000003">
    <property type="protein sequence ID" value="GEN81863.1"/>
    <property type="molecule type" value="Genomic_DNA"/>
</dbReference>
<keyword evidence="2" id="KW-0805">Transcription regulation</keyword>
<sequence>MNPIQVETFLTIVRLGGLSKAANHLFVSQSTISQRLESIEKEYEVTLLNREKGVKSVSLTKEGERFYQIAMKYESLLGEAKNMKTISSETTITIGAVDSVHNYVLKDIYTSIIHEMPNVRMAIHTHQSNEIYALIVQRDLDIGFSLQERILRNIQVEKLFEEQMVLIQKKKDGVPSGNVKNEDFNPAHQLFINWGIEYQIWHEKHWGPTNNTHIQIDTPKLLKELLLKGDYWAIVPVSIARALHTEGWINVHLLEDSPPSRTCYHVEREGVNQSVRELSEFILQSKSHIEEIVRPWW</sequence>
<reference evidence="6 7" key="1">
    <citation type="submission" date="2019-07" db="EMBL/GenBank/DDBJ databases">
        <title>Whole genome shotgun sequence of Sporosarcina luteola NBRC 105378.</title>
        <authorList>
            <person name="Hosoyama A."/>
            <person name="Uohara A."/>
            <person name="Ohji S."/>
            <person name="Ichikawa N."/>
        </authorList>
    </citation>
    <scope>NUCLEOTIDE SEQUENCE [LARGE SCALE GENOMIC DNA]</scope>
    <source>
        <strain evidence="6 7">NBRC 105378</strain>
    </source>
</reference>
<accession>A0A511Z338</accession>
<dbReference type="CDD" id="cd05466">
    <property type="entry name" value="PBP2_LTTR_substrate"/>
    <property type="match status" value="1"/>
</dbReference>
<feature type="domain" description="HTH lysR-type" evidence="5">
    <location>
        <begin position="1"/>
        <end position="60"/>
    </location>
</feature>
<comment type="caution">
    <text evidence="6">The sequence shown here is derived from an EMBL/GenBank/DDBJ whole genome shotgun (WGS) entry which is preliminary data.</text>
</comment>
<dbReference type="InterPro" id="IPR036388">
    <property type="entry name" value="WH-like_DNA-bd_sf"/>
</dbReference>
<name>A0A511Z338_9BACL</name>
<dbReference type="RefSeq" id="WP_147054342.1">
    <property type="nucleotide sequence ID" value="NZ_BJYL01000003.1"/>
</dbReference>
<keyword evidence="4" id="KW-0804">Transcription</keyword>
<protein>
    <submittedName>
        <fullName evidence="6">LysR family transcriptional regulator</fullName>
    </submittedName>
</protein>
<dbReference type="Gene3D" id="1.10.10.10">
    <property type="entry name" value="Winged helix-like DNA-binding domain superfamily/Winged helix DNA-binding domain"/>
    <property type="match status" value="1"/>
</dbReference>
<dbReference type="OrthoDB" id="9803735at2"/>
<gene>
    <name evidence="6" type="ORF">SLU01_01750</name>
</gene>
<dbReference type="Pfam" id="PF00126">
    <property type="entry name" value="HTH_1"/>
    <property type="match status" value="1"/>
</dbReference>
<evidence type="ECO:0000256" key="4">
    <source>
        <dbReference type="ARBA" id="ARBA00023163"/>
    </source>
</evidence>
<dbReference type="Pfam" id="PF03466">
    <property type="entry name" value="LysR_substrate"/>
    <property type="match status" value="1"/>
</dbReference>
<comment type="similarity">
    <text evidence="1">Belongs to the LysR transcriptional regulatory family.</text>
</comment>
<proteinExistence type="inferred from homology"/>
<dbReference type="SUPFAM" id="SSF53850">
    <property type="entry name" value="Periplasmic binding protein-like II"/>
    <property type="match status" value="1"/>
</dbReference>
<evidence type="ECO:0000313" key="6">
    <source>
        <dbReference type="EMBL" id="GEN81863.1"/>
    </source>
</evidence>
<dbReference type="InterPro" id="IPR036390">
    <property type="entry name" value="WH_DNA-bd_sf"/>
</dbReference>
<dbReference type="Proteomes" id="UP000321901">
    <property type="component" value="Unassembled WGS sequence"/>
</dbReference>